<evidence type="ECO:0000313" key="6">
    <source>
        <dbReference type="Proteomes" id="UP000196331"/>
    </source>
</evidence>
<dbReference type="Pfam" id="PF12833">
    <property type="entry name" value="HTH_18"/>
    <property type="match status" value="1"/>
</dbReference>
<keyword evidence="1" id="KW-0805">Transcription regulation</keyword>
<dbReference type="InterPro" id="IPR009057">
    <property type="entry name" value="Homeodomain-like_sf"/>
</dbReference>
<dbReference type="SUPFAM" id="SSF46689">
    <property type="entry name" value="Homeodomain-like"/>
    <property type="match status" value="2"/>
</dbReference>
<dbReference type="EMBL" id="RRZC01000002">
    <property type="protein sequence ID" value="MBE0402487.1"/>
    <property type="molecule type" value="Genomic_DNA"/>
</dbReference>
<dbReference type="EMBL" id="FUKM01000033">
    <property type="protein sequence ID" value="SJN12619.1"/>
    <property type="molecule type" value="Genomic_DNA"/>
</dbReference>
<reference evidence="4 7" key="2">
    <citation type="submission" date="2020-07" db="EMBL/GenBank/DDBJ databases">
        <title>Halophilic bacteria isolated from french cheeses.</title>
        <authorList>
            <person name="Kothe C.I."/>
            <person name="Farah-Kraiem B."/>
            <person name="Renault P."/>
            <person name="Dridi B."/>
        </authorList>
    </citation>
    <scope>NUCLEOTIDE SEQUENCE [LARGE SCALE GENOMIC DNA]</scope>
    <source>
        <strain evidence="4 7">FME16</strain>
    </source>
</reference>
<gene>
    <name evidence="5" type="ORF">CZ787_08505</name>
    <name evidence="4" type="ORF">EI163_02765</name>
</gene>
<dbReference type="InterPro" id="IPR009594">
    <property type="entry name" value="Tscrpt_reg_HTH_AraC_N"/>
</dbReference>
<dbReference type="Proteomes" id="UP000754821">
    <property type="component" value="Unassembled WGS sequence"/>
</dbReference>
<dbReference type="Gene3D" id="1.10.10.60">
    <property type="entry name" value="Homeodomain-like"/>
    <property type="match status" value="1"/>
</dbReference>
<sequence length="296" mass="32989">MNTNLIDIVRRYLDAHADTVGLAQTPVSGLTIIRSTKPSDLQHAIPNPLICLILQGTKLVTLGKETYNFEAGNSLLITADVPTVSQITHASTDKPYMALVLDLDPVVISDLVLDMKMVPRVNGAAVRYDATDTDVQDTALRLMKLLDRPESLPVLHSQLVREMHYWLLSGRHGEAIRRLGAPESREQRISRSVAILRADFRKTLPVEQLAAEAGMGVSSFYQHFRAVTLLSPLQFQKQLRLIEARRLMVSRGLSASSAAFDVGYESVSQFSREYRRLFGLSPSRDKESAKKVLHTK</sequence>
<dbReference type="InterPro" id="IPR018060">
    <property type="entry name" value="HTH_AraC"/>
</dbReference>
<dbReference type="SMART" id="SM00342">
    <property type="entry name" value="HTH_ARAC"/>
    <property type="match status" value="1"/>
</dbReference>
<evidence type="ECO:0000256" key="2">
    <source>
        <dbReference type="ARBA" id="ARBA00023163"/>
    </source>
</evidence>
<dbReference type="GO" id="GO:0003700">
    <property type="term" value="F:DNA-binding transcription factor activity"/>
    <property type="evidence" value="ECO:0007669"/>
    <property type="project" value="InterPro"/>
</dbReference>
<evidence type="ECO:0000313" key="7">
    <source>
        <dbReference type="Proteomes" id="UP000754821"/>
    </source>
</evidence>
<keyword evidence="7" id="KW-1185">Reference proteome</keyword>
<dbReference type="PANTHER" id="PTHR43436:SF1">
    <property type="entry name" value="TRANSCRIPTIONAL REGULATORY PROTEIN"/>
    <property type="match status" value="1"/>
</dbReference>
<reference evidence="5 6" key="1">
    <citation type="submission" date="2017-02" db="EMBL/GenBank/DDBJ databases">
        <authorList>
            <person name="Dridi B."/>
        </authorList>
    </citation>
    <scope>NUCLEOTIDE SEQUENCE [LARGE SCALE GENOMIC DNA]</scope>
    <source>
        <strain evidence="5 6">JB380</strain>
    </source>
</reference>
<keyword evidence="2" id="KW-0804">Transcription</keyword>
<dbReference type="AlphaFoldDB" id="A0A1R4HYL0"/>
<dbReference type="GO" id="GO:0043565">
    <property type="term" value="F:sequence-specific DNA binding"/>
    <property type="evidence" value="ECO:0007669"/>
    <property type="project" value="InterPro"/>
</dbReference>
<organism evidence="5 6">
    <name type="scientific">Halomonas citrativorans</name>
    <dbReference type="NCBI Taxonomy" id="2742612"/>
    <lineage>
        <taxon>Bacteria</taxon>
        <taxon>Pseudomonadati</taxon>
        <taxon>Pseudomonadota</taxon>
        <taxon>Gammaproteobacteria</taxon>
        <taxon>Oceanospirillales</taxon>
        <taxon>Halomonadaceae</taxon>
        <taxon>Halomonas</taxon>
    </lineage>
</organism>
<evidence type="ECO:0000313" key="4">
    <source>
        <dbReference type="EMBL" id="MBE0402487.1"/>
    </source>
</evidence>
<evidence type="ECO:0000313" key="5">
    <source>
        <dbReference type="EMBL" id="SJN12619.1"/>
    </source>
</evidence>
<evidence type="ECO:0000259" key="3">
    <source>
        <dbReference type="PROSITE" id="PS01124"/>
    </source>
</evidence>
<name>A0A1R4HYL0_9GAMM</name>
<feature type="domain" description="HTH araC/xylS-type" evidence="3">
    <location>
        <begin position="190"/>
        <end position="288"/>
    </location>
</feature>
<proteinExistence type="predicted"/>
<dbReference type="Proteomes" id="UP000196331">
    <property type="component" value="Unassembled WGS sequence"/>
</dbReference>
<dbReference type="PANTHER" id="PTHR43436">
    <property type="entry name" value="ARAC-FAMILY TRANSCRIPTIONAL REGULATOR"/>
    <property type="match status" value="1"/>
</dbReference>
<accession>A0A1R4HYL0</accession>
<evidence type="ECO:0000256" key="1">
    <source>
        <dbReference type="ARBA" id="ARBA00023015"/>
    </source>
</evidence>
<protein>
    <submittedName>
        <fullName evidence="4">AraC family transcriptional regulator</fullName>
    </submittedName>
    <submittedName>
        <fullName evidence="5">Transcriptional regulator, AraC family</fullName>
    </submittedName>
</protein>
<dbReference type="Pfam" id="PF06719">
    <property type="entry name" value="AraC_N"/>
    <property type="match status" value="1"/>
</dbReference>
<dbReference type="OrthoDB" id="34150at2"/>
<comment type="caution">
    <text evidence="5">The sequence shown here is derived from an EMBL/GenBank/DDBJ whole genome shotgun (WGS) entry which is preliminary data.</text>
</comment>
<dbReference type="PROSITE" id="PS01124">
    <property type="entry name" value="HTH_ARAC_FAMILY_2"/>
    <property type="match status" value="1"/>
</dbReference>